<dbReference type="PATRIC" id="fig|742823.3.peg.459"/>
<dbReference type="GO" id="GO:0003700">
    <property type="term" value="F:DNA-binding transcription factor activity"/>
    <property type="evidence" value="ECO:0007669"/>
    <property type="project" value="TreeGrafter"/>
</dbReference>
<dbReference type="HOGENOM" id="CLU_1359813_0_0_4"/>
<protein>
    <recommendedName>
        <fullName evidence="2">HTH cro/C1-type domain-containing protein</fullName>
    </recommendedName>
</protein>
<gene>
    <name evidence="3" type="ORF">HMPREF9465_00463</name>
</gene>
<sequence>MAGTPPIAHIQNILGPAPEDVIEWVHDRALHPDTNQRRSCDIDRTPFEKWIYDNCQKLGLNLEKFAARHGVHSTTLGDYEVGKANISDVKLMELVRMYSVPEAYEEWRKLRHLSGQDPRSHSGDLNDGLCRFGILLRTLRKELGVSQRELCRALGKDSKYICNLEYGYTRVTPEIILRIADYLNVPERIPDFFAAVDEDDN</sequence>
<dbReference type="AlphaFoldDB" id="K1JNS7"/>
<dbReference type="GO" id="GO:0005829">
    <property type="term" value="C:cytosol"/>
    <property type="evidence" value="ECO:0007669"/>
    <property type="project" value="TreeGrafter"/>
</dbReference>
<dbReference type="PANTHER" id="PTHR46797">
    <property type="entry name" value="HTH-TYPE TRANSCRIPTIONAL REGULATOR"/>
    <property type="match status" value="1"/>
</dbReference>
<feature type="domain" description="HTH cro/C1-type" evidence="2">
    <location>
        <begin position="136"/>
        <end position="192"/>
    </location>
</feature>
<dbReference type="EMBL" id="ADMG01000016">
    <property type="protein sequence ID" value="EKB31886.1"/>
    <property type="molecule type" value="Genomic_DNA"/>
</dbReference>
<evidence type="ECO:0000313" key="3">
    <source>
        <dbReference type="EMBL" id="EKB31886.1"/>
    </source>
</evidence>
<comment type="caution">
    <text evidence="3">The sequence shown here is derived from an EMBL/GenBank/DDBJ whole genome shotgun (WGS) entry which is preliminary data.</text>
</comment>
<dbReference type="STRING" id="742823.HMPREF9465_00463"/>
<name>K1JNS7_9BURK</name>
<evidence type="ECO:0000313" key="4">
    <source>
        <dbReference type="Proteomes" id="UP000005835"/>
    </source>
</evidence>
<keyword evidence="4" id="KW-1185">Reference proteome</keyword>
<dbReference type="SUPFAM" id="SSF47413">
    <property type="entry name" value="lambda repressor-like DNA-binding domains"/>
    <property type="match status" value="2"/>
</dbReference>
<dbReference type="RefSeq" id="WP_005433745.1">
    <property type="nucleotide sequence ID" value="NZ_JH815514.1"/>
</dbReference>
<dbReference type="GO" id="GO:0003677">
    <property type="term" value="F:DNA binding"/>
    <property type="evidence" value="ECO:0007669"/>
    <property type="project" value="UniProtKB-KW"/>
</dbReference>
<accession>K1JNS7</accession>
<dbReference type="Pfam" id="PF01381">
    <property type="entry name" value="HTH_3"/>
    <property type="match status" value="2"/>
</dbReference>
<dbReference type="SMART" id="SM00530">
    <property type="entry name" value="HTH_XRE"/>
    <property type="match status" value="2"/>
</dbReference>
<dbReference type="InterPro" id="IPR001387">
    <property type="entry name" value="Cro/C1-type_HTH"/>
</dbReference>
<evidence type="ECO:0000256" key="1">
    <source>
        <dbReference type="ARBA" id="ARBA00023125"/>
    </source>
</evidence>
<dbReference type="InterPro" id="IPR010982">
    <property type="entry name" value="Lambda_DNA-bd_dom_sf"/>
</dbReference>
<keyword evidence="1" id="KW-0238">DNA-binding</keyword>
<proteinExistence type="predicted"/>
<organism evidence="3 4">
    <name type="scientific">Sutterella wadsworthensis 2_1_59BFAA</name>
    <dbReference type="NCBI Taxonomy" id="742823"/>
    <lineage>
        <taxon>Bacteria</taxon>
        <taxon>Pseudomonadati</taxon>
        <taxon>Pseudomonadota</taxon>
        <taxon>Betaproteobacteria</taxon>
        <taxon>Burkholderiales</taxon>
        <taxon>Sutterellaceae</taxon>
        <taxon>Sutterella</taxon>
    </lineage>
</organism>
<dbReference type="Proteomes" id="UP000005835">
    <property type="component" value="Unassembled WGS sequence"/>
</dbReference>
<evidence type="ECO:0000259" key="2">
    <source>
        <dbReference type="PROSITE" id="PS50943"/>
    </source>
</evidence>
<dbReference type="PROSITE" id="PS50943">
    <property type="entry name" value="HTH_CROC1"/>
    <property type="match status" value="1"/>
</dbReference>
<dbReference type="Gene3D" id="1.10.260.40">
    <property type="entry name" value="lambda repressor-like DNA-binding domains"/>
    <property type="match status" value="1"/>
</dbReference>
<reference evidence="3 4" key="1">
    <citation type="submission" date="2012-05" db="EMBL/GenBank/DDBJ databases">
        <title>The Genome Sequence of Sutterella wadsworthensis 2_1_59BFAA.</title>
        <authorList>
            <consortium name="The Broad Institute Genome Sequencing Platform"/>
            <person name="Earl A."/>
            <person name="Ward D."/>
            <person name="Feldgarden M."/>
            <person name="Gevers D."/>
            <person name="Daigneault M."/>
            <person name="Strauss J."/>
            <person name="Allen-Vercoe E."/>
            <person name="Walker B."/>
            <person name="Young S.K."/>
            <person name="Zeng Q."/>
            <person name="Gargeya S."/>
            <person name="Fitzgerald M."/>
            <person name="Haas B."/>
            <person name="Abouelleil A."/>
            <person name="Alvarado L."/>
            <person name="Arachchi H.M."/>
            <person name="Berlin A.M."/>
            <person name="Chapman S.B."/>
            <person name="Goldberg J."/>
            <person name="Griggs A."/>
            <person name="Gujja S."/>
            <person name="Hansen M."/>
            <person name="Howarth C."/>
            <person name="Imamovic A."/>
            <person name="Larimer J."/>
            <person name="McCowen C."/>
            <person name="Montmayeur A."/>
            <person name="Murphy C."/>
            <person name="Neiman D."/>
            <person name="Pearson M."/>
            <person name="Priest M."/>
            <person name="Roberts A."/>
            <person name="Saif S."/>
            <person name="Shea T."/>
            <person name="Sisk P."/>
            <person name="Sykes S."/>
            <person name="Wortman J."/>
            <person name="Nusbaum C."/>
            <person name="Birren B."/>
        </authorList>
    </citation>
    <scope>NUCLEOTIDE SEQUENCE [LARGE SCALE GENOMIC DNA]</scope>
    <source>
        <strain evidence="3 4">2_1_59BFAA</strain>
    </source>
</reference>
<dbReference type="CDD" id="cd00093">
    <property type="entry name" value="HTH_XRE"/>
    <property type="match status" value="2"/>
</dbReference>
<dbReference type="InterPro" id="IPR050807">
    <property type="entry name" value="TransReg_Diox_bact_type"/>
</dbReference>
<dbReference type="PANTHER" id="PTHR46797:SF1">
    <property type="entry name" value="METHYLPHOSPHONATE SYNTHASE"/>
    <property type="match status" value="1"/>
</dbReference>